<evidence type="ECO:0000256" key="3">
    <source>
        <dbReference type="ARBA" id="ARBA00022448"/>
    </source>
</evidence>
<dbReference type="CDD" id="cd06261">
    <property type="entry name" value="TM_PBP2"/>
    <property type="match status" value="1"/>
</dbReference>
<dbReference type="AlphaFoldDB" id="A0A1H6GSV1"/>
<dbReference type="EMBL" id="FNWO01000001">
    <property type="protein sequence ID" value="SEH24935.1"/>
    <property type="molecule type" value="Genomic_DNA"/>
</dbReference>
<dbReference type="Gene3D" id="1.10.3720.10">
    <property type="entry name" value="MetI-like"/>
    <property type="match status" value="1"/>
</dbReference>
<dbReference type="InterPro" id="IPR035906">
    <property type="entry name" value="MetI-like_sf"/>
</dbReference>
<protein>
    <submittedName>
        <fullName evidence="10">Putrescine transport system permease protein</fullName>
    </submittedName>
</protein>
<dbReference type="GO" id="GO:0055085">
    <property type="term" value="P:transmembrane transport"/>
    <property type="evidence" value="ECO:0007669"/>
    <property type="project" value="InterPro"/>
</dbReference>
<feature type="domain" description="ABC transmembrane type-1" evidence="9">
    <location>
        <begin position="66"/>
        <end position="261"/>
    </location>
</feature>
<gene>
    <name evidence="10" type="ORF">SAMN04244559_00098</name>
</gene>
<dbReference type="PANTHER" id="PTHR43848">
    <property type="entry name" value="PUTRESCINE TRANSPORT SYSTEM PERMEASE PROTEIN POTI"/>
    <property type="match status" value="1"/>
</dbReference>
<reference evidence="11" key="1">
    <citation type="submission" date="2016-10" db="EMBL/GenBank/DDBJ databases">
        <authorList>
            <person name="Varghese N."/>
            <person name="Submissions S."/>
        </authorList>
    </citation>
    <scope>NUCLEOTIDE SEQUENCE [LARGE SCALE GENOMIC DNA]</scope>
    <source>
        <strain evidence="11">DSM 13234</strain>
    </source>
</reference>
<dbReference type="InterPro" id="IPR051789">
    <property type="entry name" value="Bact_Polyamine_Transport"/>
</dbReference>
<accession>A0A1H6GSV1</accession>
<feature type="transmembrane region" description="Helical" evidence="8">
    <location>
        <begin position="12"/>
        <end position="36"/>
    </location>
</feature>
<dbReference type="PROSITE" id="PS50928">
    <property type="entry name" value="ABC_TM1"/>
    <property type="match status" value="1"/>
</dbReference>
<evidence type="ECO:0000313" key="10">
    <source>
        <dbReference type="EMBL" id="SEH24935.1"/>
    </source>
</evidence>
<keyword evidence="3 8" id="KW-0813">Transport</keyword>
<dbReference type="RefSeq" id="WP_074764475.1">
    <property type="nucleotide sequence ID" value="NZ_FNWO01000001.1"/>
</dbReference>
<dbReference type="Pfam" id="PF00528">
    <property type="entry name" value="BPD_transp_1"/>
    <property type="match status" value="1"/>
</dbReference>
<dbReference type="GO" id="GO:0005886">
    <property type="term" value="C:plasma membrane"/>
    <property type="evidence" value="ECO:0007669"/>
    <property type="project" value="UniProtKB-SubCell"/>
</dbReference>
<dbReference type="PANTHER" id="PTHR43848:SF2">
    <property type="entry name" value="PUTRESCINE TRANSPORT SYSTEM PERMEASE PROTEIN POTI"/>
    <property type="match status" value="1"/>
</dbReference>
<evidence type="ECO:0000313" key="11">
    <source>
        <dbReference type="Proteomes" id="UP000182983"/>
    </source>
</evidence>
<keyword evidence="4" id="KW-1003">Cell membrane</keyword>
<evidence type="ECO:0000256" key="5">
    <source>
        <dbReference type="ARBA" id="ARBA00022692"/>
    </source>
</evidence>
<keyword evidence="11" id="KW-1185">Reference proteome</keyword>
<keyword evidence="6 8" id="KW-1133">Transmembrane helix</keyword>
<organism evidence="10 11">
    <name type="scientific">Magnetospirillum fulvum</name>
    <name type="common">Rhodospirillum fulvum</name>
    <dbReference type="NCBI Taxonomy" id="1082"/>
    <lineage>
        <taxon>Bacteria</taxon>
        <taxon>Pseudomonadati</taxon>
        <taxon>Pseudomonadota</taxon>
        <taxon>Alphaproteobacteria</taxon>
        <taxon>Rhodospirillales</taxon>
        <taxon>Rhodospirillaceae</taxon>
        <taxon>Magnetospirillum</taxon>
    </lineage>
</organism>
<feature type="transmembrane region" description="Helical" evidence="8">
    <location>
        <begin position="185"/>
        <end position="210"/>
    </location>
</feature>
<evidence type="ECO:0000256" key="6">
    <source>
        <dbReference type="ARBA" id="ARBA00022989"/>
    </source>
</evidence>
<dbReference type="Proteomes" id="UP000182983">
    <property type="component" value="Unassembled WGS sequence"/>
</dbReference>
<sequence>MSTGWGRNRALALYGLLSLAYAFLYVPIVVMIIYSFNASRLVTVWGGFSFKWYGELLQDEKVLDAAWLSLQVAFANATIATILGTLAAVVLVRFRRFRGRTLFTGMIAAPLVMPEIITGLAMLLLFVAMEQAIGWPQGRSMTTIVIAHVTFSLSFVTVVVQSRLAQMDASLEEAAMDLGARPAKVFLVITLPIIAPALLAGWLLAFTLSIDDVVISAFVSGPGASPLPIVIFSKVRLGVSPEINALATIVVALVGVAMAIAGRVMLSRDRDERHRPTVTSPQPV</sequence>
<dbReference type="SUPFAM" id="SSF161098">
    <property type="entry name" value="MetI-like"/>
    <property type="match status" value="1"/>
</dbReference>
<feature type="transmembrane region" description="Helical" evidence="8">
    <location>
        <begin position="243"/>
        <end position="266"/>
    </location>
</feature>
<feature type="transmembrane region" description="Helical" evidence="8">
    <location>
        <begin position="141"/>
        <end position="164"/>
    </location>
</feature>
<name>A0A1H6GSV1_MAGFU</name>
<feature type="transmembrane region" description="Helical" evidence="8">
    <location>
        <begin position="73"/>
        <end position="94"/>
    </location>
</feature>
<proteinExistence type="inferred from homology"/>
<evidence type="ECO:0000259" key="9">
    <source>
        <dbReference type="PROSITE" id="PS50928"/>
    </source>
</evidence>
<evidence type="ECO:0000256" key="1">
    <source>
        <dbReference type="ARBA" id="ARBA00004651"/>
    </source>
</evidence>
<dbReference type="OrthoDB" id="9782004at2"/>
<dbReference type="InterPro" id="IPR000515">
    <property type="entry name" value="MetI-like"/>
</dbReference>
<comment type="similarity">
    <text evidence="2">Belongs to the binding-protein-dependent transport system permease family. CysTW subfamily.</text>
</comment>
<feature type="transmembrane region" description="Helical" evidence="8">
    <location>
        <begin position="106"/>
        <end position="129"/>
    </location>
</feature>
<keyword evidence="7 8" id="KW-0472">Membrane</keyword>
<evidence type="ECO:0000256" key="7">
    <source>
        <dbReference type="ARBA" id="ARBA00023136"/>
    </source>
</evidence>
<evidence type="ECO:0000256" key="2">
    <source>
        <dbReference type="ARBA" id="ARBA00007069"/>
    </source>
</evidence>
<keyword evidence="5 8" id="KW-0812">Transmembrane</keyword>
<evidence type="ECO:0000256" key="8">
    <source>
        <dbReference type="RuleBase" id="RU363032"/>
    </source>
</evidence>
<comment type="subcellular location">
    <subcellularLocation>
        <location evidence="1 8">Cell membrane</location>
        <topology evidence="1 8">Multi-pass membrane protein</topology>
    </subcellularLocation>
</comment>
<evidence type="ECO:0000256" key="4">
    <source>
        <dbReference type="ARBA" id="ARBA00022475"/>
    </source>
</evidence>